<evidence type="ECO:0000313" key="4">
    <source>
        <dbReference type="Proteomes" id="UP001056035"/>
    </source>
</evidence>
<keyword evidence="2" id="KW-0472">Membrane</keyword>
<feature type="compositionally biased region" description="Low complexity" evidence="1">
    <location>
        <begin position="60"/>
        <end position="85"/>
    </location>
</feature>
<dbReference type="EMBL" id="CP098502">
    <property type="protein sequence ID" value="UTI64655.1"/>
    <property type="molecule type" value="Genomic_DNA"/>
</dbReference>
<evidence type="ECO:0000256" key="2">
    <source>
        <dbReference type="SAM" id="Phobius"/>
    </source>
</evidence>
<feature type="compositionally biased region" description="Low complexity" evidence="1">
    <location>
        <begin position="12"/>
        <end position="27"/>
    </location>
</feature>
<reference evidence="3 4" key="1">
    <citation type="submission" date="2022-06" db="EMBL/GenBank/DDBJ databases">
        <title>Paraconexibacter antarcticus.</title>
        <authorList>
            <person name="Kim C.S."/>
        </authorList>
    </citation>
    <scope>NUCLEOTIDE SEQUENCE [LARGE SCALE GENOMIC DNA]</scope>
    <source>
        <strain evidence="3 4">02-257</strain>
    </source>
</reference>
<gene>
    <name evidence="3" type="ORF">NBH00_00245</name>
</gene>
<proteinExistence type="predicted"/>
<protein>
    <recommendedName>
        <fullName evidence="5">DUF4352 domain-containing protein</fullName>
    </recommendedName>
</protein>
<keyword evidence="2" id="KW-0812">Transmembrane</keyword>
<evidence type="ECO:0000313" key="3">
    <source>
        <dbReference type="EMBL" id="UTI64655.1"/>
    </source>
</evidence>
<dbReference type="Proteomes" id="UP001056035">
    <property type="component" value="Chromosome"/>
</dbReference>
<accession>A0ABY5DRJ9</accession>
<keyword evidence="4" id="KW-1185">Reference proteome</keyword>
<feature type="compositionally biased region" description="Pro residues" evidence="1">
    <location>
        <begin position="28"/>
        <end position="44"/>
    </location>
</feature>
<name>A0ABY5DRJ9_9ACTN</name>
<evidence type="ECO:0000256" key="1">
    <source>
        <dbReference type="SAM" id="MobiDB-lite"/>
    </source>
</evidence>
<dbReference type="RefSeq" id="WP_254571354.1">
    <property type="nucleotide sequence ID" value="NZ_CP098502.1"/>
</dbReference>
<feature type="transmembrane region" description="Helical" evidence="2">
    <location>
        <begin position="115"/>
        <end position="140"/>
    </location>
</feature>
<evidence type="ECO:0008006" key="5">
    <source>
        <dbReference type="Google" id="ProtNLM"/>
    </source>
</evidence>
<sequence length="293" mass="29356">MHDRPTSPWLPAEPAEPAGPAAADAAGPPAPAAPANPWAPPAPDATPEAGAPAPTPAPAATPEAEAPDAAPAPIPEAGAPDATASPVPPPSWAPQPARAPGGRGAGLLAALRRELLIPVWLTALGALALVAAAVACVVLAGQNDGPAPVAAAPAAGLQASAPRLRTLRDPFELDGVRWAVFAAPSQPWTRFQKRVLPGPGRRWVLISVRVRNLSRARFVPNGLGYRLSDDSGTEFTPDPGHSTDAAAGPVIPQNGLGQVQLAFKVPAAATGLTLRFTTRAPGGTAVGVPVGTG</sequence>
<feature type="region of interest" description="Disordered" evidence="1">
    <location>
        <begin position="1"/>
        <end position="101"/>
    </location>
</feature>
<organism evidence="3 4">
    <name type="scientific">Paraconexibacter antarcticus</name>
    <dbReference type="NCBI Taxonomy" id="2949664"/>
    <lineage>
        <taxon>Bacteria</taxon>
        <taxon>Bacillati</taxon>
        <taxon>Actinomycetota</taxon>
        <taxon>Thermoleophilia</taxon>
        <taxon>Solirubrobacterales</taxon>
        <taxon>Paraconexibacteraceae</taxon>
        <taxon>Paraconexibacter</taxon>
    </lineage>
</organism>
<keyword evidence="2" id="KW-1133">Transmembrane helix</keyword>